<protein>
    <recommendedName>
        <fullName evidence="1">Protein FAR1-RELATED SEQUENCE</fullName>
    </recommendedName>
</protein>
<dbReference type="GeneID" id="118348011"/>
<dbReference type="KEGG" id="jre:118348011"/>
<evidence type="ECO:0000256" key="1">
    <source>
        <dbReference type="RuleBase" id="RU367018"/>
    </source>
</evidence>
<proteinExistence type="inferred from homology"/>
<comment type="function">
    <text evidence="1">Putative transcription activator involved in regulating light control of development.</text>
</comment>
<name>A0A6P9EB35_JUGRE</name>
<accession>A0A6P9EB35</accession>
<dbReference type="GO" id="GO:0008270">
    <property type="term" value="F:zinc ion binding"/>
    <property type="evidence" value="ECO:0007669"/>
    <property type="project" value="UniProtKB-UniRule"/>
</dbReference>
<evidence type="ECO:0000259" key="2">
    <source>
        <dbReference type="Pfam" id="PF10551"/>
    </source>
</evidence>
<dbReference type="OrthoDB" id="2422440at2759"/>
<sequence length="484" mass="55424">MPFAPFVGVNHHGQSILLGASLISSEDTSTFVWLFEAWLECMNGRAPAAIITDQDRAMKNAIEIVFPNARHRYCLWHIMRKLPEKLGSHSGYNAGLKTAIQSAVYDTQNCEQFEEKWGQLIQKYDLIDNAWLQGLYTERSFWVPVYLKGVFWAGMSTTQQFESMNAFFDGYVHSGMTLKEFVDQFDNALRKKVEAETTADFQSCNQTIPCVSLFKIEMQFQLLYTNAKFKEVQAEVWGMLLCNPSLVGTEGSISTFDVAEEISTPDGQSRIVKYMVYFNEYECEVQCTCALFEMRGILCRKNLKRRYTLVKSSYDDVRVNADARRYELLVQRCLRFATRVSRNDKHVNAFFHMLEDFEHKYVGLEPESGSTKLKENVVGDKDKKILSPHVVLGKGRPPTRRKVPMVEKATRKRKKKQTYRSLFEDASQNVDIPMSSGGDIVDEVVIPTQCSALTQVRPSANDEVEDAFGYCCRKLNSDNFFVDK</sequence>
<dbReference type="GO" id="GO:0005634">
    <property type="term" value="C:nucleus"/>
    <property type="evidence" value="ECO:0007669"/>
    <property type="project" value="UniProtKB-SubCell"/>
</dbReference>
<comment type="similarity">
    <text evidence="1">Belongs to the FHY3/FAR1 family.</text>
</comment>
<evidence type="ECO:0000313" key="4">
    <source>
        <dbReference type="RefSeq" id="XP_035544629.1"/>
    </source>
</evidence>
<reference evidence="4" key="1">
    <citation type="submission" date="2025-08" db="UniProtKB">
        <authorList>
            <consortium name="RefSeq"/>
        </authorList>
    </citation>
    <scope>IDENTIFICATION</scope>
    <source>
        <tissue evidence="4">Leaves</tissue>
    </source>
</reference>
<keyword evidence="1" id="KW-0479">Metal-binding</keyword>
<dbReference type="Proteomes" id="UP000235220">
    <property type="component" value="Chromosome 3"/>
</dbReference>
<keyword evidence="1" id="KW-0539">Nucleus</keyword>
<dbReference type="PANTHER" id="PTHR31669:SF297">
    <property type="entry name" value="PROTEIN FAR1-RELATED SEQUENCE"/>
    <property type="match status" value="1"/>
</dbReference>
<dbReference type="InterPro" id="IPR018289">
    <property type="entry name" value="MULE_transposase_dom"/>
</dbReference>
<organism evidence="3 4">
    <name type="scientific">Juglans regia</name>
    <name type="common">English walnut</name>
    <dbReference type="NCBI Taxonomy" id="51240"/>
    <lineage>
        <taxon>Eukaryota</taxon>
        <taxon>Viridiplantae</taxon>
        <taxon>Streptophyta</taxon>
        <taxon>Embryophyta</taxon>
        <taxon>Tracheophyta</taxon>
        <taxon>Spermatophyta</taxon>
        <taxon>Magnoliopsida</taxon>
        <taxon>eudicotyledons</taxon>
        <taxon>Gunneridae</taxon>
        <taxon>Pentapetalae</taxon>
        <taxon>rosids</taxon>
        <taxon>fabids</taxon>
        <taxon>Fagales</taxon>
        <taxon>Juglandaceae</taxon>
        <taxon>Juglans</taxon>
    </lineage>
</organism>
<evidence type="ECO:0000313" key="3">
    <source>
        <dbReference type="Proteomes" id="UP000235220"/>
    </source>
</evidence>
<dbReference type="AlphaFoldDB" id="A0A6P9EB35"/>
<keyword evidence="3" id="KW-1185">Reference proteome</keyword>
<keyword evidence="1" id="KW-0863">Zinc-finger</keyword>
<gene>
    <name evidence="4" type="primary">LOC118348011</name>
</gene>
<dbReference type="Pfam" id="PF10551">
    <property type="entry name" value="MULE"/>
    <property type="match status" value="1"/>
</dbReference>
<dbReference type="RefSeq" id="XP_035544629.1">
    <property type="nucleotide sequence ID" value="XM_035688736.1"/>
</dbReference>
<feature type="domain" description="MULE transposase" evidence="2">
    <location>
        <begin position="1"/>
        <end position="80"/>
    </location>
</feature>
<dbReference type="GO" id="GO:0006355">
    <property type="term" value="P:regulation of DNA-templated transcription"/>
    <property type="evidence" value="ECO:0007669"/>
    <property type="project" value="UniProtKB-UniRule"/>
</dbReference>
<comment type="subcellular location">
    <subcellularLocation>
        <location evidence="1">Nucleus</location>
    </subcellularLocation>
</comment>
<keyword evidence="1" id="KW-0862">Zinc</keyword>
<dbReference type="InParanoid" id="A0A6P9EB35"/>
<dbReference type="PANTHER" id="PTHR31669">
    <property type="entry name" value="PROTEIN FAR1-RELATED SEQUENCE 10-RELATED"/>
    <property type="match status" value="1"/>
</dbReference>
<dbReference type="InterPro" id="IPR031052">
    <property type="entry name" value="FHY3/FAR1"/>
</dbReference>